<evidence type="ECO:0000313" key="6">
    <source>
        <dbReference type="Proteomes" id="UP000028488"/>
    </source>
</evidence>
<dbReference type="SUPFAM" id="SSF54909">
    <property type="entry name" value="Dimeric alpha+beta barrel"/>
    <property type="match status" value="1"/>
</dbReference>
<dbReference type="EMBL" id="CP008947">
    <property type="protein sequence ID" value="AII09795.1"/>
    <property type="molecule type" value="Genomic_DNA"/>
</dbReference>
<name>A0A076EUK1_RHOOP</name>
<protein>
    <submittedName>
        <fullName evidence="5">AsnC family transcriptional regulator</fullName>
    </submittedName>
</protein>
<keyword evidence="1" id="KW-0805">Transcription regulation</keyword>
<dbReference type="Gene3D" id="3.30.70.920">
    <property type="match status" value="1"/>
</dbReference>
<dbReference type="InterPro" id="IPR036388">
    <property type="entry name" value="WH-like_DNA-bd_sf"/>
</dbReference>
<dbReference type="InterPro" id="IPR000485">
    <property type="entry name" value="AsnC-type_HTH_dom"/>
</dbReference>
<dbReference type="Gene3D" id="1.10.10.10">
    <property type="entry name" value="Winged helix-like DNA-binding domain superfamily/Winged helix DNA-binding domain"/>
    <property type="match status" value="2"/>
</dbReference>
<dbReference type="Proteomes" id="UP000028488">
    <property type="component" value="Chromosome"/>
</dbReference>
<sequence>MPDITSEVATELDLAITDALQLNPRVDWAELAQTLGHTPKTLARRWKLLTERGSAWVAVVPGPAFVRQGCASFLAVHCRPQAKRNVARALVAETAVATVSSTTGAADFLLDVFVPGIADLARLLDDRIEPIDGITAVTSMVALTTYREGSRWRVQALDLEQSTRLVRPTPTTRTTPLSSLDDLDRALLQILATDGRQSWTDLAARCGTTGPTARRRVERMTDSGRVALRCEGAPELLGPVVPTTFMMTVPPGELNTAGNLLGRMPRCRVVEAVTGTSTIVATMWFRATAEIAPFEAALTRELPSLVITDRFIILHTYKRGGHVLDPLGRTTGVIPLTAY</sequence>
<organism evidence="5 6">
    <name type="scientific">Rhodococcus opacus</name>
    <name type="common">Nocardia opaca</name>
    <dbReference type="NCBI Taxonomy" id="37919"/>
    <lineage>
        <taxon>Bacteria</taxon>
        <taxon>Bacillati</taxon>
        <taxon>Actinomycetota</taxon>
        <taxon>Actinomycetes</taxon>
        <taxon>Mycobacteriales</taxon>
        <taxon>Nocardiaceae</taxon>
        <taxon>Rhodococcus</taxon>
    </lineage>
</organism>
<feature type="domain" description="HTH asnC-type" evidence="4">
    <location>
        <begin position="180"/>
        <end position="224"/>
    </location>
</feature>
<dbReference type="PANTHER" id="PTHR30154:SF34">
    <property type="entry name" value="TRANSCRIPTIONAL REGULATOR AZLB"/>
    <property type="match status" value="1"/>
</dbReference>
<dbReference type="InterPro" id="IPR036390">
    <property type="entry name" value="WH_DNA-bd_sf"/>
</dbReference>
<reference evidence="5 6" key="1">
    <citation type="submission" date="2014-07" db="EMBL/GenBank/DDBJ databases">
        <title>Genome Sequence of Rhodococcus opacus Strain R7, a Biodegrader of Mono- and Polycyclic Aromatic Hydrocarbons.</title>
        <authorList>
            <person name="Di Gennaro P."/>
            <person name="Zampolli J."/>
            <person name="Presti I."/>
            <person name="Cappelletti M."/>
            <person name="D'Ursi P."/>
            <person name="Orro A."/>
            <person name="Mezzelani A."/>
            <person name="Milanesi L."/>
        </authorList>
    </citation>
    <scope>NUCLEOTIDE SEQUENCE [LARGE SCALE GENOMIC DNA]</scope>
    <source>
        <strain evidence="5 6">R7</strain>
    </source>
</reference>
<evidence type="ECO:0000256" key="1">
    <source>
        <dbReference type="ARBA" id="ARBA00023015"/>
    </source>
</evidence>
<dbReference type="InterPro" id="IPR019887">
    <property type="entry name" value="Tscrpt_reg_AsnC/Lrp_C"/>
</dbReference>
<keyword evidence="2" id="KW-0238">DNA-binding</keyword>
<evidence type="ECO:0000256" key="2">
    <source>
        <dbReference type="ARBA" id="ARBA00023125"/>
    </source>
</evidence>
<dbReference type="InterPro" id="IPR019888">
    <property type="entry name" value="Tscrpt_reg_AsnC-like"/>
</dbReference>
<dbReference type="SMART" id="SM00344">
    <property type="entry name" value="HTH_ASNC"/>
    <property type="match status" value="2"/>
</dbReference>
<dbReference type="Pfam" id="PF01037">
    <property type="entry name" value="AsnC_trans_reg"/>
    <property type="match status" value="1"/>
</dbReference>
<dbReference type="GO" id="GO:0043565">
    <property type="term" value="F:sequence-specific DNA binding"/>
    <property type="evidence" value="ECO:0007669"/>
    <property type="project" value="InterPro"/>
</dbReference>
<dbReference type="eggNOG" id="COG1522">
    <property type="taxonomic scope" value="Bacteria"/>
</dbReference>
<dbReference type="AlphaFoldDB" id="A0A076EUK1"/>
<keyword evidence="3" id="KW-0804">Transcription</keyword>
<evidence type="ECO:0000259" key="4">
    <source>
        <dbReference type="PROSITE" id="PS50956"/>
    </source>
</evidence>
<dbReference type="GO" id="GO:0043200">
    <property type="term" value="P:response to amino acid"/>
    <property type="evidence" value="ECO:0007669"/>
    <property type="project" value="TreeGrafter"/>
</dbReference>
<dbReference type="Pfam" id="PF13404">
    <property type="entry name" value="HTH_AsnC-type"/>
    <property type="match status" value="1"/>
</dbReference>
<dbReference type="GO" id="GO:0005829">
    <property type="term" value="C:cytosol"/>
    <property type="evidence" value="ECO:0007669"/>
    <property type="project" value="TreeGrafter"/>
</dbReference>
<gene>
    <name evidence="5" type="ORF">EP51_36210</name>
</gene>
<evidence type="ECO:0000313" key="5">
    <source>
        <dbReference type="EMBL" id="AII09795.1"/>
    </source>
</evidence>
<dbReference type="PANTHER" id="PTHR30154">
    <property type="entry name" value="LEUCINE-RESPONSIVE REGULATORY PROTEIN"/>
    <property type="match status" value="1"/>
</dbReference>
<dbReference type="PRINTS" id="PR00033">
    <property type="entry name" value="HTHASNC"/>
</dbReference>
<dbReference type="PROSITE" id="PS50956">
    <property type="entry name" value="HTH_ASNC_2"/>
    <property type="match status" value="1"/>
</dbReference>
<evidence type="ECO:0000256" key="3">
    <source>
        <dbReference type="ARBA" id="ARBA00023163"/>
    </source>
</evidence>
<dbReference type="InterPro" id="IPR011008">
    <property type="entry name" value="Dimeric_a/b-barrel"/>
</dbReference>
<dbReference type="SUPFAM" id="SSF46785">
    <property type="entry name" value="Winged helix' DNA-binding domain"/>
    <property type="match status" value="1"/>
</dbReference>
<proteinExistence type="predicted"/>
<accession>A0A076EUK1</accession>